<dbReference type="SUPFAM" id="SSF47113">
    <property type="entry name" value="Histone-fold"/>
    <property type="match status" value="1"/>
</dbReference>
<evidence type="ECO:0000259" key="4">
    <source>
        <dbReference type="Pfam" id="PF00808"/>
    </source>
</evidence>
<dbReference type="PANTHER" id="PTHR46172">
    <property type="entry name" value="DNA POLYMERASE EPSILON SUBUNIT 3"/>
    <property type="match status" value="1"/>
</dbReference>
<accession>A0A1B1E4Y3</accession>
<dbReference type="InterPro" id="IPR003958">
    <property type="entry name" value="CBFA_NFYB_domain"/>
</dbReference>
<dbReference type="KEGG" id="pcot:PCOAH_00038030"/>
<dbReference type="Pfam" id="PF00808">
    <property type="entry name" value="CBFD_NFYB_HMF"/>
    <property type="match status" value="1"/>
</dbReference>
<dbReference type="GO" id="GO:0031490">
    <property type="term" value="F:chromatin DNA binding"/>
    <property type="evidence" value="ECO:0007669"/>
    <property type="project" value="TreeGrafter"/>
</dbReference>
<dbReference type="InterPro" id="IPR051377">
    <property type="entry name" value="DNA_Pol-Epsilon_Subunit"/>
</dbReference>
<evidence type="ECO:0000313" key="5">
    <source>
        <dbReference type="EMBL" id="ANQ10055.1"/>
    </source>
</evidence>
<feature type="domain" description="Transcription factor CBF/NF-Y/archaeal histone" evidence="4">
    <location>
        <begin position="20"/>
        <end position="83"/>
    </location>
</feature>
<dbReference type="GO" id="GO:0046982">
    <property type="term" value="F:protein heterodimerization activity"/>
    <property type="evidence" value="ECO:0007669"/>
    <property type="project" value="InterPro"/>
</dbReference>
<dbReference type="RefSeq" id="XP_019916750.1">
    <property type="nucleotide sequence ID" value="XM_020060594.1"/>
</dbReference>
<dbReference type="OrthoDB" id="386949at2759"/>
<protein>
    <submittedName>
        <fullName evidence="5">CCAAT-binding transcription factor</fullName>
    </submittedName>
</protein>
<dbReference type="GeneID" id="30910534"/>
<dbReference type="GO" id="GO:0031507">
    <property type="term" value="P:heterochromatin formation"/>
    <property type="evidence" value="ECO:0007669"/>
    <property type="project" value="TreeGrafter"/>
</dbReference>
<evidence type="ECO:0000256" key="1">
    <source>
        <dbReference type="ARBA" id="ARBA00004123"/>
    </source>
</evidence>
<dbReference type="GO" id="GO:0008623">
    <property type="term" value="C:CHRAC"/>
    <property type="evidence" value="ECO:0007669"/>
    <property type="project" value="TreeGrafter"/>
</dbReference>
<evidence type="ECO:0000256" key="2">
    <source>
        <dbReference type="ARBA" id="ARBA00023242"/>
    </source>
</evidence>
<keyword evidence="6" id="KW-1185">Reference proteome</keyword>
<dbReference type="InterPro" id="IPR009072">
    <property type="entry name" value="Histone-fold"/>
</dbReference>
<proteinExistence type="predicted"/>
<organism evidence="5 6">
    <name type="scientific">Plasmodium coatneyi</name>
    <dbReference type="NCBI Taxonomy" id="208452"/>
    <lineage>
        <taxon>Eukaryota</taxon>
        <taxon>Sar</taxon>
        <taxon>Alveolata</taxon>
        <taxon>Apicomplexa</taxon>
        <taxon>Aconoidasida</taxon>
        <taxon>Haemosporida</taxon>
        <taxon>Plasmodiidae</taxon>
        <taxon>Plasmodium</taxon>
    </lineage>
</organism>
<dbReference type="Gene3D" id="1.10.20.10">
    <property type="entry name" value="Histone, subunit A"/>
    <property type="match status" value="1"/>
</dbReference>
<dbReference type="Proteomes" id="UP000092716">
    <property type="component" value="Chromosome 12"/>
</dbReference>
<dbReference type="PANTHER" id="PTHR46172:SF1">
    <property type="entry name" value="DNA POLYMERASE EPSILON SUBUNIT 3"/>
    <property type="match status" value="1"/>
</dbReference>
<dbReference type="VEuPathDB" id="PlasmoDB:PCOAH_00038030"/>
<evidence type="ECO:0000256" key="3">
    <source>
        <dbReference type="SAM" id="MobiDB-lite"/>
    </source>
</evidence>
<keyword evidence="2" id="KW-0539">Nucleus</keyword>
<sequence length="152" mass="17189">MEAQENTENINMIKETIFGLPNSVILKIIHNNPNLKKYKVRKEAVTTLGRCLSMFILYITDGALEHCEGDKRSTISVHDILKSLDDSLFLDIHDELKRQVAIQEEIHKKEKADREAKKSAKADTTTAVDNAQGETNEANKQDDLDILLQALE</sequence>
<feature type="compositionally biased region" description="Basic and acidic residues" evidence="3">
    <location>
        <begin position="107"/>
        <end position="121"/>
    </location>
</feature>
<name>A0A1B1E4Y3_9APIC</name>
<dbReference type="GO" id="GO:0008622">
    <property type="term" value="C:epsilon DNA polymerase complex"/>
    <property type="evidence" value="ECO:0007669"/>
    <property type="project" value="TreeGrafter"/>
</dbReference>
<dbReference type="GO" id="GO:0006272">
    <property type="term" value="P:leading strand elongation"/>
    <property type="evidence" value="ECO:0007669"/>
    <property type="project" value="TreeGrafter"/>
</dbReference>
<comment type="subcellular location">
    <subcellularLocation>
        <location evidence="1">Nucleus</location>
    </subcellularLocation>
</comment>
<dbReference type="GO" id="GO:0006974">
    <property type="term" value="P:DNA damage response"/>
    <property type="evidence" value="ECO:0007669"/>
    <property type="project" value="TreeGrafter"/>
</dbReference>
<reference evidence="6" key="1">
    <citation type="submission" date="2016-06" db="EMBL/GenBank/DDBJ databases">
        <title>First high quality genome sequence of Plasmodium coatneyi using continuous long reads from single molecule, real-time sequencing.</title>
        <authorList>
            <person name="Chien J.-T."/>
            <person name="Pakala S.B."/>
            <person name="Geraldo J.A."/>
            <person name="Lapp S.A."/>
            <person name="Barnwell J.W."/>
            <person name="Kissinger J.C."/>
            <person name="Galinski M.R."/>
            <person name="Humphrey J.C."/>
        </authorList>
    </citation>
    <scope>NUCLEOTIDE SEQUENCE [LARGE SCALE GENOMIC DNA]</scope>
    <source>
        <strain evidence="6">Hackeri</strain>
    </source>
</reference>
<gene>
    <name evidence="5" type="ORF">PCOAH_00038030</name>
</gene>
<evidence type="ECO:0000313" key="6">
    <source>
        <dbReference type="Proteomes" id="UP000092716"/>
    </source>
</evidence>
<feature type="region of interest" description="Disordered" evidence="3">
    <location>
        <begin position="107"/>
        <end position="141"/>
    </location>
</feature>
<dbReference type="AlphaFoldDB" id="A0A1B1E4Y3"/>
<dbReference type="CDD" id="cd22928">
    <property type="entry name" value="HFD_POLE3_DPB4"/>
    <property type="match status" value="1"/>
</dbReference>
<dbReference type="EMBL" id="CP016250">
    <property type="protein sequence ID" value="ANQ10055.1"/>
    <property type="molecule type" value="Genomic_DNA"/>
</dbReference>